<feature type="region of interest" description="Disordered" evidence="1">
    <location>
        <begin position="232"/>
        <end position="265"/>
    </location>
</feature>
<evidence type="ECO:0000256" key="1">
    <source>
        <dbReference type="SAM" id="MobiDB-lite"/>
    </source>
</evidence>
<name>A0A2Z7B844_9LAMI</name>
<accession>A0A2Z7B844</accession>
<reference evidence="2 3" key="1">
    <citation type="journal article" date="2015" name="Proc. Natl. Acad. Sci. U.S.A.">
        <title>The resurrection genome of Boea hygrometrica: A blueprint for survival of dehydration.</title>
        <authorList>
            <person name="Xiao L."/>
            <person name="Yang G."/>
            <person name="Zhang L."/>
            <person name="Yang X."/>
            <person name="Zhao S."/>
            <person name="Ji Z."/>
            <person name="Zhou Q."/>
            <person name="Hu M."/>
            <person name="Wang Y."/>
            <person name="Chen M."/>
            <person name="Xu Y."/>
            <person name="Jin H."/>
            <person name="Xiao X."/>
            <person name="Hu G."/>
            <person name="Bao F."/>
            <person name="Hu Y."/>
            <person name="Wan P."/>
            <person name="Li L."/>
            <person name="Deng X."/>
            <person name="Kuang T."/>
            <person name="Xiang C."/>
            <person name="Zhu J.K."/>
            <person name="Oliver M.J."/>
            <person name="He Y."/>
        </authorList>
    </citation>
    <scope>NUCLEOTIDE SEQUENCE [LARGE SCALE GENOMIC DNA]</scope>
    <source>
        <strain evidence="3">cv. XS01</strain>
    </source>
</reference>
<sequence length="701" mass="78026">MPKNLVYDARSIFSKSGVTVSTHGKKRFMKYEYRLLNDILAKAITVKAGSFDAVTNERFLMMTAIQFGLKVNWSKILFGVLKEMVDKTQKKAKGYAAQICALLKRNPVITFGEAVPFPTSKVMSIKTVHTYISMNHTIDSRGQSDEPGMAPVAIVKRKSKSKKTSETTGETPVEVITEVVSKKRPTVESDEPVVLKKRRTTKSKASSSKASLDIVNVAQDVVPLQIVEPTPAATAEKSPLPKRKSKKRRLVLSKDSDDENVEEQESVKDTIAVAVEESTFVKHTDEVDVIIGQDTAVDKSDNFERWLDESYEDFGATETVDKAEGSKDIVGANAPEKAIDRNQTDEELMSIDDLLMQISDNMMLPSVTPTEVTKIRLGSSIEINEVQDNDWYYASLPRISIHDKGKEPLEEVDIVKEIQDLKEKEKLMLDWAEASSLETAVRRRVYILAKYREMLLRKFLDSHRKYYTPGQPWTATASQIIDLLSVAHSNSLEDLLAQQKEHGIIMDRPSSSQPFKDLADNSGDVQILHLNEFKKGVLAHGASVTADLMEVRKEVKELDAKVTYLDGKVASIRSELFDFQAKVAENYLNLSTQLGDLVDYIRGGDAKKGEGSSSRPQPPPDDQGGGSGGGNSGCRTTDIVDRFSGSMSREDQGRGRSGERRSSGNRSGHSNRRRYDSDERMDLGPSLIPRRSAKFWCTGKD</sequence>
<organism evidence="2 3">
    <name type="scientific">Dorcoceras hygrometricum</name>
    <dbReference type="NCBI Taxonomy" id="472368"/>
    <lineage>
        <taxon>Eukaryota</taxon>
        <taxon>Viridiplantae</taxon>
        <taxon>Streptophyta</taxon>
        <taxon>Embryophyta</taxon>
        <taxon>Tracheophyta</taxon>
        <taxon>Spermatophyta</taxon>
        <taxon>Magnoliopsida</taxon>
        <taxon>eudicotyledons</taxon>
        <taxon>Gunneridae</taxon>
        <taxon>Pentapetalae</taxon>
        <taxon>asterids</taxon>
        <taxon>lamiids</taxon>
        <taxon>Lamiales</taxon>
        <taxon>Gesneriaceae</taxon>
        <taxon>Didymocarpoideae</taxon>
        <taxon>Trichosporeae</taxon>
        <taxon>Loxocarpinae</taxon>
        <taxon>Dorcoceras</taxon>
    </lineage>
</organism>
<dbReference type="EMBL" id="KV010237">
    <property type="protein sequence ID" value="KZV27905.1"/>
    <property type="molecule type" value="Genomic_DNA"/>
</dbReference>
<protein>
    <submittedName>
        <fullName evidence="2">Uncharacterized protein</fullName>
    </submittedName>
</protein>
<gene>
    <name evidence="2" type="ORF">F511_35377</name>
</gene>
<dbReference type="Proteomes" id="UP000250235">
    <property type="component" value="Unassembled WGS sequence"/>
</dbReference>
<keyword evidence="3" id="KW-1185">Reference proteome</keyword>
<feature type="region of interest" description="Disordered" evidence="1">
    <location>
        <begin position="187"/>
        <end position="210"/>
    </location>
</feature>
<feature type="compositionally biased region" description="Gly residues" evidence="1">
    <location>
        <begin position="623"/>
        <end position="632"/>
    </location>
</feature>
<evidence type="ECO:0000313" key="3">
    <source>
        <dbReference type="Proteomes" id="UP000250235"/>
    </source>
</evidence>
<proteinExistence type="predicted"/>
<feature type="compositionally biased region" description="Basic and acidic residues" evidence="1">
    <location>
        <begin position="673"/>
        <end position="682"/>
    </location>
</feature>
<feature type="compositionally biased region" description="Basic and acidic residues" evidence="1">
    <location>
        <begin position="648"/>
        <end position="662"/>
    </location>
</feature>
<evidence type="ECO:0000313" key="2">
    <source>
        <dbReference type="EMBL" id="KZV27905.1"/>
    </source>
</evidence>
<feature type="region of interest" description="Disordered" evidence="1">
    <location>
        <begin position="605"/>
        <end position="701"/>
    </location>
</feature>
<feature type="compositionally biased region" description="Basic residues" evidence="1">
    <location>
        <begin position="240"/>
        <end position="251"/>
    </location>
</feature>
<dbReference type="AlphaFoldDB" id="A0A2Z7B844"/>